<dbReference type="EMBL" id="BSQG01000010">
    <property type="protein sequence ID" value="GLU50009.1"/>
    <property type="molecule type" value="Genomic_DNA"/>
</dbReference>
<dbReference type="RefSeq" id="WP_285761546.1">
    <property type="nucleotide sequence ID" value="NZ_BSQG01000010.1"/>
</dbReference>
<dbReference type="PROSITE" id="PS50937">
    <property type="entry name" value="HTH_MERR_2"/>
    <property type="match status" value="1"/>
</dbReference>
<name>A0A9W6P9C7_9ACTN</name>
<keyword evidence="1" id="KW-0238">DNA-binding</keyword>
<dbReference type="Proteomes" id="UP001165092">
    <property type="component" value="Unassembled WGS sequence"/>
</dbReference>
<evidence type="ECO:0000259" key="2">
    <source>
        <dbReference type="PROSITE" id="PS50937"/>
    </source>
</evidence>
<dbReference type="AlphaFoldDB" id="A0A9W6P9C7"/>
<dbReference type="InterPro" id="IPR047057">
    <property type="entry name" value="MerR_fam"/>
</dbReference>
<protein>
    <submittedName>
        <fullName evidence="3">MerR family transcriptional regulator</fullName>
    </submittedName>
</protein>
<sequence>MRTAELARLAGVTVRTVRHYHQIGILAEPRRQENGHRSYDMHDLIRVLRIKNLGAAGIPLVETAGILDGQDSTDDIDAMLAALDHEFAQKIERLTAQRELIAAARAARTAPDFPPQLGRIAALLGADPSELSESTRGQVVLLGQVMGAADRTRMMAFFEELDDPRILPRLLAVNQRFEELSATSDEDTITALVDGFAAVLASLAEPLDSLADTILLDGTAQALLDAYRRKMLNAAQQTVLARLAGDEDPGATR</sequence>
<dbReference type="SMART" id="SM00422">
    <property type="entry name" value="HTH_MERR"/>
    <property type="match status" value="1"/>
</dbReference>
<accession>A0A9W6P9C7</accession>
<dbReference type="PANTHER" id="PTHR30204">
    <property type="entry name" value="REDOX-CYCLING DRUG-SENSING TRANSCRIPTIONAL ACTIVATOR SOXR"/>
    <property type="match status" value="1"/>
</dbReference>
<dbReference type="GO" id="GO:0003700">
    <property type="term" value="F:DNA-binding transcription factor activity"/>
    <property type="evidence" value="ECO:0007669"/>
    <property type="project" value="InterPro"/>
</dbReference>
<evidence type="ECO:0000313" key="4">
    <source>
        <dbReference type="Proteomes" id="UP001165092"/>
    </source>
</evidence>
<dbReference type="CDD" id="cd00592">
    <property type="entry name" value="HTH_MerR-like"/>
    <property type="match status" value="1"/>
</dbReference>
<dbReference type="Gene3D" id="1.10.1660.10">
    <property type="match status" value="1"/>
</dbReference>
<gene>
    <name evidence="3" type="ORF">Nans01_43600</name>
</gene>
<evidence type="ECO:0000256" key="1">
    <source>
        <dbReference type="ARBA" id="ARBA00023125"/>
    </source>
</evidence>
<comment type="caution">
    <text evidence="3">The sequence shown here is derived from an EMBL/GenBank/DDBJ whole genome shotgun (WGS) entry which is preliminary data.</text>
</comment>
<dbReference type="InterPro" id="IPR009061">
    <property type="entry name" value="DNA-bd_dom_put_sf"/>
</dbReference>
<dbReference type="InterPro" id="IPR000551">
    <property type="entry name" value="MerR-type_HTH_dom"/>
</dbReference>
<feature type="domain" description="HTH merR-type" evidence="2">
    <location>
        <begin position="1"/>
        <end position="69"/>
    </location>
</feature>
<dbReference type="PANTHER" id="PTHR30204:SF93">
    <property type="entry name" value="HTH MERR-TYPE DOMAIN-CONTAINING PROTEIN"/>
    <property type="match status" value="1"/>
</dbReference>
<dbReference type="PRINTS" id="PR00040">
    <property type="entry name" value="HTHMERR"/>
</dbReference>
<keyword evidence="4" id="KW-1185">Reference proteome</keyword>
<evidence type="ECO:0000313" key="3">
    <source>
        <dbReference type="EMBL" id="GLU50009.1"/>
    </source>
</evidence>
<proteinExistence type="predicted"/>
<dbReference type="Pfam" id="PF00376">
    <property type="entry name" value="MerR"/>
    <property type="match status" value="1"/>
</dbReference>
<dbReference type="SUPFAM" id="SSF46955">
    <property type="entry name" value="Putative DNA-binding domain"/>
    <property type="match status" value="1"/>
</dbReference>
<reference evidence="3" key="1">
    <citation type="submission" date="2023-02" db="EMBL/GenBank/DDBJ databases">
        <title>Nocardiopsis ansamitocini NBRC 112285.</title>
        <authorList>
            <person name="Ichikawa N."/>
            <person name="Sato H."/>
            <person name="Tonouchi N."/>
        </authorList>
    </citation>
    <scope>NUCLEOTIDE SEQUENCE</scope>
    <source>
        <strain evidence="3">NBRC 112285</strain>
    </source>
</reference>
<dbReference type="GO" id="GO:0003677">
    <property type="term" value="F:DNA binding"/>
    <property type="evidence" value="ECO:0007669"/>
    <property type="project" value="UniProtKB-KW"/>
</dbReference>
<organism evidence="3 4">
    <name type="scientific">Nocardiopsis ansamitocini</name>
    <dbReference type="NCBI Taxonomy" id="1670832"/>
    <lineage>
        <taxon>Bacteria</taxon>
        <taxon>Bacillati</taxon>
        <taxon>Actinomycetota</taxon>
        <taxon>Actinomycetes</taxon>
        <taxon>Streptosporangiales</taxon>
        <taxon>Nocardiopsidaceae</taxon>
        <taxon>Nocardiopsis</taxon>
    </lineage>
</organism>